<dbReference type="SUPFAM" id="SSF47741">
    <property type="entry name" value="CO dehydrogenase ISP C-domain like"/>
    <property type="match status" value="1"/>
</dbReference>
<evidence type="ECO:0000256" key="2">
    <source>
        <dbReference type="ARBA" id="ARBA00022723"/>
    </source>
</evidence>
<dbReference type="InterPro" id="IPR014307">
    <property type="entry name" value="Xanthine_DH_ssu"/>
</dbReference>
<keyword evidence="5" id="KW-0408">Iron</keyword>
<dbReference type="NCBIfam" id="TIGR02963">
    <property type="entry name" value="xanthine_xdhA"/>
    <property type="match status" value="1"/>
</dbReference>
<evidence type="ECO:0000259" key="6">
    <source>
        <dbReference type="PROSITE" id="PS51085"/>
    </source>
</evidence>
<dbReference type="OrthoDB" id="9775084at2"/>
<evidence type="ECO:0000313" key="8">
    <source>
        <dbReference type="EMBL" id="ARJ43707.1"/>
    </source>
</evidence>
<dbReference type="Pfam" id="PF03450">
    <property type="entry name" value="CO_deh_flav_C"/>
    <property type="match status" value="1"/>
</dbReference>
<dbReference type="GO" id="GO:0005506">
    <property type="term" value="F:iron ion binding"/>
    <property type="evidence" value="ECO:0007669"/>
    <property type="project" value="InterPro"/>
</dbReference>
<sequence>MIQFLLNQTLVSEHQIDANTTVLNYLRQQKGRCGTKEGCASGDCGACTVTLGSVVEGKMRYETVNSCLLPMGALDGKQLLTVEDLRQGDQLHGVQQAMVNCHASQCGFCTPGFVMSLFTLQKNSNGWDRQQAESALAGNLCRCTGYRPIVEAARIACEQPEEDSFTQREQETVKRLKEMQQHAFSDVVIESSRCVIPKTCAQLARFYLDHPQAVLLAGGTDVMLRITQQYQKLPLMITLEKVEELHQWQETSEAILIGAAVPLSVCQQRLQTTIPIFSEMLHRFASLQIRNRGTLGGNIANASPIGDCSPMLLALDASLILQQGERLRQLPLDQFFLGYRRTALESGEFIRAIHIPRVTLSPDFRAWKVSKRREDDISAVFAAFNLKRDEGVITEARVAYGGMAGVPRRASACEAALIGQLLSATTLENACRALVQDFQPLSDARASAAWRMQLAKNLLRRYFHQLNGELAVSEVSHYVS</sequence>
<keyword evidence="4" id="KW-0560">Oxidoreductase</keyword>
<dbReference type="KEGG" id="palh:B1H58_17765"/>
<dbReference type="Gene3D" id="3.30.43.10">
    <property type="entry name" value="Uridine Diphospho-n-acetylenolpyruvylglucosamine Reductase, domain 2"/>
    <property type="match status" value="1"/>
</dbReference>
<dbReference type="InterPro" id="IPR036010">
    <property type="entry name" value="2Fe-2S_ferredoxin-like_sf"/>
</dbReference>
<dbReference type="Gene3D" id="3.30.390.50">
    <property type="entry name" value="CO dehydrogenase flavoprotein, C-terminal domain"/>
    <property type="match status" value="1"/>
</dbReference>
<dbReference type="Gene3D" id="3.30.465.10">
    <property type="match status" value="1"/>
</dbReference>
<dbReference type="InterPro" id="IPR016167">
    <property type="entry name" value="FAD-bd_PCMH_sub1"/>
</dbReference>
<evidence type="ECO:0000256" key="4">
    <source>
        <dbReference type="ARBA" id="ARBA00023002"/>
    </source>
</evidence>
<dbReference type="Pfam" id="PF01799">
    <property type="entry name" value="Fer2_2"/>
    <property type="match status" value="1"/>
</dbReference>
<gene>
    <name evidence="8" type="ORF">B1H58_17765</name>
</gene>
<dbReference type="GO" id="GO:0071949">
    <property type="term" value="F:FAD binding"/>
    <property type="evidence" value="ECO:0007669"/>
    <property type="project" value="InterPro"/>
</dbReference>
<dbReference type="Pfam" id="PF00941">
    <property type="entry name" value="FAD_binding_5"/>
    <property type="match status" value="1"/>
</dbReference>
<dbReference type="PROSITE" id="PS51387">
    <property type="entry name" value="FAD_PCMH"/>
    <property type="match status" value="1"/>
</dbReference>
<dbReference type="PROSITE" id="PS51085">
    <property type="entry name" value="2FE2S_FER_2"/>
    <property type="match status" value="1"/>
</dbReference>
<dbReference type="InterPro" id="IPR006058">
    <property type="entry name" value="2Fe2S_fd_BS"/>
</dbReference>
<feature type="domain" description="2Fe-2S ferredoxin-type" evidence="6">
    <location>
        <begin position="1"/>
        <end position="85"/>
    </location>
</feature>
<dbReference type="Proteomes" id="UP000192900">
    <property type="component" value="Chromosome"/>
</dbReference>
<keyword evidence="3" id="KW-0274">FAD</keyword>
<dbReference type="RefSeq" id="WP_085071759.1">
    <property type="nucleotide sequence ID" value="NZ_CP019706.1"/>
</dbReference>
<evidence type="ECO:0000313" key="9">
    <source>
        <dbReference type="Proteomes" id="UP000192900"/>
    </source>
</evidence>
<dbReference type="InterPro" id="IPR036884">
    <property type="entry name" value="2Fe-2S-bd_dom_sf"/>
</dbReference>
<dbReference type="PANTHER" id="PTHR45444:SF3">
    <property type="entry name" value="XANTHINE DEHYDROGENASE"/>
    <property type="match status" value="1"/>
</dbReference>
<dbReference type="InterPro" id="IPR036683">
    <property type="entry name" value="CO_DH_flav_C_dom_sf"/>
</dbReference>
<dbReference type="PANTHER" id="PTHR45444">
    <property type="entry name" value="XANTHINE DEHYDROGENASE"/>
    <property type="match status" value="1"/>
</dbReference>
<proteinExistence type="predicted"/>
<dbReference type="STRING" id="1891675.B1H58_17765"/>
<dbReference type="GO" id="GO:0004854">
    <property type="term" value="F:xanthine dehydrogenase activity"/>
    <property type="evidence" value="ECO:0007669"/>
    <property type="project" value="InterPro"/>
</dbReference>
<keyword evidence="9" id="KW-1185">Reference proteome</keyword>
<dbReference type="InterPro" id="IPR012675">
    <property type="entry name" value="Beta-grasp_dom_sf"/>
</dbReference>
<dbReference type="SUPFAM" id="SSF54292">
    <property type="entry name" value="2Fe-2S ferredoxin-like"/>
    <property type="match status" value="1"/>
</dbReference>
<dbReference type="EMBL" id="CP019706">
    <property type="protein sequence ID" value="ARJ43707.1"/>
    <property type="molecule type" value="Genomic_DNA"/>
</dbReference>
<dbReference type="InterPro" id="IPR012175">
    <property type="entry name" value="Xanth_DH_ssu_bac"/>
</dbReference>
<dbReference type="InterPro" id="IPR002888">
    <property type="entry name" value="2Fe-2S-bd"/>
</dbReference>
<dbReference type="InterPro" id="IPR016169">
    <property type="entry name" value="FAD-bd_PCMH_sub2"/>
</dbReference>
<dbReference type="SUPFAM" id="SSF56176">
    <property type="entry name" value="FAD-binding/transporter-associated domain-like"/>
    <property type="match status" value="1"/>
</dbReference>
<dbReference type="InterPro" id="IPR005107">
    <property type="entry name" value="CO_DH_flav_C"/>
</dbReference>
<dbReference type="InterPro" id="IPR016166">
    <property type="entry name" value="FAD-bd_PCMH"/>
</dbReference>
<dbReference type="SMART" id="SM01092">
    <property type="entry name" value="CO_deh_flav_C"/>
    <property type="match status" value="1"/>
</dbReference>
<evidence type="ECO:0000259" key="7">
    <source>
        <dbReference type="PROSITE" id="PS51387"/>
    </source>
</evidence>
<keyword evidence="2" id="KW-0479">Metal-binding</keyword>
<organism evidence="8 9">
    <name type="scientific">Pantoea alhagi</name>
    <dbReference type="NCBI Taxonomy" id="1891675"/>
    <lineage>
        <taxon>Bacteria</taxon>
        <taxon>Pseudomonadati</taxon>
        <taxon>Pseudomonadota</taxon>
        <taxon>Gammaproteobacteria</taxon>
        <taxon>Enterobacterales</taxon>
        <taxon>Erwiniaceae</taxon>
        <taxon>Pantoea</taxon>
    </lineage>
</organism>
<dbReference type="Gene3D" id="3.10.20.30">
    <property type="match status" value="1"/>
</dbReference>
<dbReference type="PROSITE" id="PS00197">
    <property type="entry name" value="2FE2S_FER_1"/>
    <property type="match status" value="1"/>
</dbReference>
<keyword evidence="1" id="KW-0285">Flavoprotein</keyword>
<dbReference type="SUPFAM" id="SSF55447">
    <property type="entry name" value="CO dehydrogenase flavoprotein C-terminal domain-like"/>
    <property type="match status" value="1"/>
</dbReference>
<dbReference type="InterPro" id="IPR016208">
    <property type="entry name" value="Ald_Oxase/xanthine_DH-like"/>
</dbReference>
<dbReference type="PIRSF" id="PIRSF036557">
    <property type="entry name" value="XdhA_RC"/>
    <property type="match status" value="1"/>
</dbReference>
<evidence type="ECO:0000256" key="3">
    <source>
        <dbReference type="ARBA" id="ARBA00022827"/>
    </source>
</evidence>
<dbReference type="Pfam" id="PF00111">
    <property type="entry name" value="Fer2"/>
    <property type="match status" value="1"/>
</dbReference>
<evidence type="ECO:0000256" key="1">
    <source>
        <dbReference type="ARBA" id="ARBA00022630"/>
    </source>
</evidence>
<dbReference type="AlphaFoldDB" id="A0A1W6B9G3"/>
<dbReference type="GO" id="GO:0051537">
    <property type="term" value="F:2 iron, 2 sulfur cluster binding"/>
    <property type="evidence" value="ECO:0007669"/>
    <property type="project" value="InterPro"/>
</dbReference>
<dbReference type="InterPro" id="IPR002346">
    <property type="entry name" value="Mopterin_DH_FAD-bd"/>
</dbReference>
<feature type="domain" description="FAD-binding PCMH-type" evidence="7">
    <location>
        <begin position="187"/>
        <end position="360"/>
    </location>
</feature>
<dbReference type="InterPro" id="IPR001041">
    <property type="entry name" value="2Fe-2S_ferredoxin-type"/>
</dbReference>
<dbReference type="CDD" id="cd00207">
    <property type="entry name" value="fer2"/>
    <property type="match status" value="1"/>
</dbReference>
<reference evidence="8 9" key="1">
    <citation type="submission" date="2017-02" db="EMBL/GenBank/DDBJ databases">
        <title>Complete genome sequence of the drought resistance-promoting endophyte Pantoea alhagi LTYR-11Z.</title>
        <authorList>
            <person name="Zhang L."/>
        </authorList>
    </citation>
    <scope>NUCLEOTIDE SEQUENCE [LARGE SCALE GENOMIC DNA]</scope>
    <source>
        <strain evidence="8 9">LTYR-11Z</strain>
    </source>
</reference>
<dbReference type="Gene3D" id="1.10.150.120">
    <property type="entry name" value="[2Fe-2S]-binding domain"/>
    <property type="match status" value="1"/>
</dbReference>
<dbReference type="InterPro" id="IPR036318">
    <property type="entry name" value="FAD-bd_PCMH-like_sf"/>
</dbReference>
<protein>
    <submittedName>
        <fullName evidence="8">Xanthine dehydrogenase small subunit</fullName>
    </submittedName>
</protein>
<accession>A0A1W6B9G3</accession>
<name>A0A1W6B9G3_9GAMM</name>
<evidence type="ECO:0000256" key="5">
    <source>
        <dbReference type="ARBA" id="ARBA00023004"/>
    </source>
</evidence>